<dbReference type="SUPFAM" id="SSF48452">
    <property type="entry name" value="TPR-like"/>
    <property type="match status" value="1"/>
</dbReference>
<dbReference type="AlphaFoldDB" id="A0A2T4YMP4"/>
<evidence type="ECO:0008006" key="4">
    <source>
        <dbReference type="Google" id="ProtNLM"/>
    </source>
</evidence>
<evidence type="ECO:0000313" key="2">
    <source>
        <dbReference type="EMBL" id="PTM44674.1"/>
    </source>
</evidence>
<organism evidence="2 3">
    <name type="scientific">Sphingomonas aerolata</name>
    <dbReference type="NCBI Taxonomy" id="185951"/>
    <lineage>
        <taxon>Bacteria</taxon>
        <taxon>Pseudomonadati</taxon>
        <taxon>Pseudomonadota</taxon>
        <taxon>Alphaproteobacteria</taxon>
        <taxon>Sphingomonadales</taxon>
        <taxon>Sphingomonadaceae</taxon>
        <taxon>Sphingomonas</taxon>
    </lineage>
</organism>
<keyword evidence="3" id="KW-1185">Reference proteome</keyword>
<gene>
    <name evidence="2" type="ORF">C8J24_2881</name>
</gene>
<dbReference type="RefSeq" id="WP_107933374.1">
    <property type="nucleotide sequence ID" value="NZ_PZZN01000003.1"/>
</dbReference>
<keyword evidence="1" id="KW-0732">Signal</keyword>
<dbReference type="EMBL" id="PZZN01000003">
    <property type="protein sequence ID" value="PTM44674.1"/>
    <property type="molecule type" value="Genomic_DNA"/>
</dbReference>
<protein>
    <recommendedName>
        <fullName evidence="4">Tetratricopeptide repeat protein</fullName>
    </recommendedName>
</protein>
<dbReference type="Gene3D" id="1.25.40.10">
    <property type="entry name" value="Tetratricopeptide repeat domain"/>
    <property type="match status" value="1"/>
</dbReference>
<dbReference type="InterPro" id="IPR011990">
    <property type="entry name" value="TPR-like_helical_dom_sf"/>
</dbReference>
<dbReference type="Proteomes" id="UP000240996">
    <property type="component" value="Unassembled WGS sequence"/>
</dbReference>
<sequence>MLEVMRGFKQMKRWLLLILGVAVSVPAQAQLAAPVKNGDSTIVVTGNRNRETKVELSEWRMAETPHVVVFSQGDETALRRTAHNLEKLHFLLSVLHGRVDQPDETIKIAVTMIGDVAAFEQLRLTDLRWQYGPFPQAFEKTIYYDPRDEGSVLATTEEGVNLVLQPSVGRKTNRNCTRGRDRNPPIVDYYVSPRVTATGQPTYDVNQILEQLPVNEIAFCQWAESRVYAAFAQNYLMTYFPAAYPRWYLQGFGELFATMEAGDDFVEYGHPPPGYAKVMHHYGLYPVTHILDGRYLSGKGRAWTPYHAWRLVHLLYFSEEWKPRLHDYLNALARGDDLPTAASALGDPSQFQSAVTAYRGRKLQAEKMAFPANRAPEPSIRRLTRAEAGLIRGRLELGARIEVPDAGPDREKALARRSAWIDRLRDNATRFPTLTENHLLLAEAECRTGNPEACLEAAERAIAQSPTETRALVWKGTALTQLAMRTPAAERRQRLADARRFIVRANRLDPESSLALIAYHDSFATAGEQAPDVAVEGLYKIIQSAPAAPGPRLKLGEELIARDLRDEARRMLLPVAKGAFATPEQPAAAALLSPAGATELGR</sequence>
<feature type="chain" id="PRO_5015787381" description="Tetratricopeptide repeat protein" evidence="1">
    <location>
        <begin position="30"/>
        <end position="602"/>
    </location>
</feature>
<evidence type="ECO:0000313" key="3">
    <source>
        <dbReference type="Proteomes" id="UP000240996"/>
    </source>
</evidence>
<reference evidence="2 3" key="1">
    <citation type="submission" date="2018-04" db="EMBL/GenBank/DDBJ databases">
        <title>Genomic Encyclopedia of Type Strains, Phase III (KMG-III): the genomes of soil and plant-associated and newly described type strains.</title>
        <authorList>
            <person name="Whitman W."/>
        </authorList>
    </citation>
    <scope>NUCLEOTIDE SEQUENCE [LARGE SCALE GENOMIC DNA]</scope>
    <source>
        <strain evidence="2 3">NW12</strain>
    </source>
</reference>
<comment type="caution">
    <text evidence="2">The sequence shown here is derived from an EMBL/GenBank/DDBJ whole genome shotgun (WGS) entry which is preliminary data.</text>
</comment>
<name>A0A2T4YMP4_9SPHN</name>
<feature type="signal peptide" evidence="1">
    <location>
        <begin position="1"/>
        <end position="29"/>
    </location>
</feature>
<proteinExistence type="predicted"/>
<accession>A0A2T4YMP4</accession>
<evidence type="ECO:0000256" key="1">
    <source>
        <dbReference type="SAM" id="SignalP"/>
    </source>
</evidence>